<feature type="domain" description="Gnk2-homologous" evidence="7">
    <location>
        <begin position="163"/>
        <end position="271"/>
    </location>
</feature>
<dbReference type="PROSITE" id="PS51473">
    <property type="entry name" value="GNK2"/>
    <property type="match status" value="2"/>
</dbReference>
<comment type="subcellular location">
    <subcellularLocation>
        <location evidence="1">Secreted</location>
    </subcellularLocation>
</comment>
<evidence type="ECO:0000256" key="2">
    <source>
        <dbReference type="ARBA" id="ARBA00022525"/>
    </source>
</evidence>
<dbReference type="InterPro" id="IPR038408">
    <property type="entry name" value="GNK2_sf"/>
</dbReference>
<dbReference type="EMBL" id="GDJX01020444">
    <property type="protein sequence ID" value="JAT47492.1"/>
    <property type="molecule type" value="Transcribed_RNA"/>
</dbReference>
<accession>A0A1D1XYM3</accession>
<dbReference type="CDD" id="cd23509">
    <property type="entry name" value="Gnk2-like"/>
    <property type="match status" value="2"/>
</dbReference>
<dbReference type="Gene3D" id="3.30.430.20">
    <property type="entry name" value="Gnk2 domain, C-X8-C-X2-C motif"/>
    <property type="match status" value="2"/>
</dbReference>
<dbReference type="FunFam" id="3.30.430.20:FF:000002">
    <property type="entry name" value="Cysteine-rich receptor-like protein kinase 10"/>
    <property type="match status" value="1"/>
</dbReference>
<dbReference type="GO" id="GO:0005576">
    <property type="term" value="C:extracellular region"/>
    <property type="evidence" value="ECO:0007669"/>
    <property type="project" value="UniProtKB-SubCell"/>
</dbReference>
<keyword evidence="3" id="KW-0732">Signal</keyword>
<feature type="transmembrane region" description="Helical" evidence="6">
    <location>
        <begin position="331"/>
        <end position="349"/>
    </location>
</feature>
<dbReference type="InterPro" id="IPR002902">
    <property type="entry name" value="GNK2"/>
</dbReference>
<dbReference type="PANTHER" id="PTHR32411">
    <property type="entry name" value="CYSTEINE-RICH REPEAT SECRETORY PROTEIN 38-RELATED"/>
    <property type="match status" value="1"/>
</dbReference>
<evidence type="ECO:0000256" key="5">
    <source>
        <dbReference type="ARBA" id="ARBA00038515"/>
    </source>
</evidence>
<evidence type="ECO:0000256" key="4">
    <source>
        <dbReference type="ARBA" id="ARBA00022737"/>
    </source>
</evidence>
<dbReference type="Pfam" id="PF01657">
    <property type="entry name" value="Stress-antifung"/>
    <property type="match status" value="2"/>
</dbReference>
<name>A0A1D1XYM3_9ARAE</name>
<dbReference type="PANTHER" id="PTHR32411:SF43">
    <property type="entry name" value="CYSTEINE-RICH REPEAT SECRETORY PROTEIN 38"/>
    <property type="match status" value="1"/>
</dbReference>
<keyword evidence="6" id="KW-0812">Transmembrane</keyword>
<evidence type="ECO:0000256" key="6">
    <source>
        <dbReference type="SAM" id="Phobius"/>
    </source>
</evidence>
<organism evidence="8">
    <name type="scientific">Anthurium amnicola</name>
    <dbReference type="NCBI Taxonomy" id="1678845"/>
    <lineage>
        <taxon>Eukaryota</taxon>
        <taxon>Viridiplantae</taxon>
        <taxon>Streptophyta</taxon>
        <taxon>Embryophyta</taxon>
        <taxon>Tracheophyta</taxon>
        <taxon>Spermatophyta</taxon>
        <taxon>Magnoliopsida</taxon>
        <taxon>Liliopsida</taxon>
        <taxon>Araceae</taxon>
        <taxon>Pothoideae</taxon>
        <taxon>Potheae</taxon>
        <taxon>Anthurium</taxon>
    </lineage>
</organism>
<keyword evidence="2" id="KW-0964">Secreted</keyword>
<feature type="domain" description="Gnk2-homologous" evidence="7">
    <location>
        <begin position="56"/>
        <end position="158"/>
    </location>
</feature>
<protein>
    <submittedName>
        <fullName evidence="8">Cysteine-rich repeat secretory protein 38</fullName>
    </submittedName>
</protein>
<dbReference type="InterPro" id="IPR050581">
    <property type="entry name" value="CRR_secretory_protein"/>
</dbReference>
<keyword evidence="6" id="KW-0472">Membrane</keyword>
<keyword evidence="6" id="KW-1133">Transmembrane helix</keyword>
<evidence type="ECO:0000259" key="7">
    <source>
        <dbReference type="PROSITE" id="PS51473"/>
    </source>
</evidence>
<feature type="non-terminal residue" evidence="8">
    <location>
        <position position="1"/>
    </location>
</feature>
<sequence length="350" mass="37164">EPPPTVPRRSSSPCSTRHGIAMTPLFPSSQSQHSHFFLLLSLLLLAFQSPRSAATDPLFSICENTHNYTGGGTFEANLEVLLTSLRSTAPATGFSNDTVGRKPDRVRGLAMCRGDSTEAQCRGCLADAAEGVTRACPNRKGATTWYETCQLRYSQKGFFGSPTGEMFYMYNVNNVSDPASFGRQLGGLLDGLTRRAAYGPPPSRMFAAGEANYTGGGKIYGLVQCTRDLSAGHCDRCLRDQIGKISSCCTGRQGGRLIGGSCNLRYELYPFYNATAAADQLPRPMPAVMPAAWSPSTTPDAADQLPPPMPAVTPAACSPSTTPASAATVDGAILGVFGLLLSFFFLSVIS</sequence>
<dbReference type="AlphaFoldDB" id="A0A1D1XYM3"/>
<reference evidence="8" key="1">
    <citation type="submission" date="2015-07" db="EMBL/GenBank/DDBJ databases">
        <title>Transcriptome Assembly of Anthurium amnicola.</title>
        <authorList>
            <person name="Suzuki J."/>
        </authorList>
    </citation>
    <scope>NUCLEOTIDE SEQUENCE</scope>
</reference>
<gene>
    <name evidence="8" type="primary">CRRSP38_7</name>
    <name evidence="8" type="ORF">g.15065</name>
</gene>
<evidence type="ECO:0000256" key="1">
    <source>
        <dbReference type="ARBA" id="ARBA00004613"/>
    </source>
</evidence>
<evidence type="ECO:0000313" key="8">
    <source>
        <dbReference type="EMBL" id="JAT47492.1"/>
    </source>
</evidence>
<keyword evidence="4" id="KW-0677">Repeat</keyword>
<proteinExistence type="inferred from homology"/>
<comment type="similarity">
    <text evidence="5">Belongs to the cysteine-rich repeat secretory protein family.</text>
</comment>
<evidence type="ECO:0000256" key="3">
    <source>
        <dbReference type="ARBA" id="ARBA00022729"/>
    </source>
</evidence>